<feature type="transmembrane region" description="Helical" evidence="1">
    <location>
        <begin position="146"/>
        <end position="164"/>
    </location>
</feature>
<gene>
    <name evidence="3" type="ORF">QR680_015809</name>
</gene>
<evidence type="ECO:0000313" key="4">
    <source>
        <dbReference type="Proteomes" id="UP001175271"/>
    </source>
</evidence>
<dbReference type="PANTHER" id="PTHR23017:SF3">
    <property type="entry name" value="G-PROTEIN COUPLED RECEPTORS FAMILY 1 PROFILE DOMAIN-CONTAINING PROTEIN"/>
    <property type="match status" value="1"/>
</dbReference>
<dbReference type="SUPFAM" id="SSF81321">
    <property type="entry name" value="Family A G protein-coupled receptor-like"/>
    <property type="match status" value="1"/>
</dbReference>
<name>A0AA39LLD3_9BILA</name>
<feature type="transmembrane region" description="Helical" evidence="1">
    <location>
        <begin position="63"/>
        <end position="82"/>
    </location>
</feature>
<feature type="transmembrane region" description="Helical" evidence="1">
    <location>
        <begin position="94"/>
        <end position="115"/>
    </location>
</feature>
<feature type="domain" description="7TM GPCR serpentine receptor class x (Srx)" evidence="2">
    <location>
        <begin position="39"/>
        <end position="183"/>
    </location>
</feature>
<dbReference type="Proteomes" id="UP001175271">
    <property type="component" value="Unassembled WGS sequence"/>
</dbReference>
<dbReference type="InterPro" id="IPR019430">
    <property type="entry name" value="7TM_GPCR_serpentine_rcpt_Srx"/>
</dbReference>
<keyword evidence="1" id="KW-1133">Transmembrane helix</keyword>
<reference evidence="3" key="1">
    <citation type="submission" date="2023-06" db="EMBL/GenBank/DDBJ databases">
        <title>Genomic analysis of the entomopathogenic nematode Steinernema hermaphroditum.</title>
        <authorList>
            <person name="Schwarz E.M."/>
            <person name="Heppert J.K."/>
            <person name="Baniya A."/>
            <person name="Schwartz H.T."/>
            <person name="Tan C.-H."/>
            <person name="Antoshechkin I."/>
            <person name="Sternberg P.W."/>
            <person name="Goodrich-Blair H."/>
            <person name="Dillman A.R."/>
        </authorList>
    </citation>
    <scope>NUCLEOTIDE SEQUENCE</scope>
    <source>
        <strain evidence="3">PS9179</strain>
        <tissue evidence="3">Whole animal</tissue>
    </source>
</reference>
<keyword evidence="1" id="KW-0472">Membrane</keyword>
<comment type="caution">
    <text evidence="3">The sequence shown here is derived from an EMBL/GenBank/DDBJ whole genome shotgun (WGS) entry which is preliminary data.</text>
</comment>
<dbReference type="AlphaFoldDB" id="A0AA39LLD3"/>
<feature type="transmembrane region" description="Helical" evidence="1">
    <location>
        <begin position="31"/>
        <end position="51"/>
    </location>
</feature>
<dbReference type="Gene3D" id="1.20.1070.10">
    <property type="entry name" value="Rhodopsin 7-helix transmembrane proteins"/>
    <property type="match status" value="1"/>
</dbReference>
<evidence type="ECO:0000256" key="1">
    <source>
        <dbReference type="SAM" id="Phobius"/>
    </source>
</evidence>
<evidence type="ECO:0000259" key="2">
    <source>
        <dbReference type="Pfam" id="PF10328"/>
    </source>
</evidence>
<keyword evidence="4" id="KW-1185">Reference proteome</keyword>
<organism evidence="3 4">
    <name type="scientific">Steinernema hermaphroditum</name>
    <dbReference type="NCBI Taxonomy" id="289476"/>
    <lineage>
        <taxon>Eukaryota</taxon>
        <taxon>Metazoa</taxon>
        <taxon>Ecdysozoa</taxon>
        <taxon>Nematoda</taxon>
        <taxon>Chromadorea</taxon>
        <taxon>Rhabditida</taxon>
        <taxon>Tylenchina</taxon>
        <taxon>Panagrolaimomorpha</taxon>
        <taxon>Strongyloidoidea</taxon>
        <taxon>Steinernematidae</taxon>
        <taxon>Steinernema</taxon>
    </lineage>
</organism>
<protein>
    <recommendedName>
        <fullName evidence="2">7TM GPCR serpentine receptor class x (Srx) domain-containing protein</fullName>
    </recommendedName>
</protein>
<proteinExistence type="predicted"/>
<accession>A0AA39LLD3</accession>
<sequence length="288" mass="32093">MAYGNGSQEFVWGSELEGHGVMSTFDTIVGISIWMLASLAVVIGIINLCVIKKLTIFHNSFGAFWVSRTIGELGSNIVHVVYSAPTTVFQPKNIPPTFGITIFMIGYFFAAESCIMHQFVSANRMLAVCAPLKYNSMFNRKVTRNCIIFAWTAVSILMSLYILIPCQIIGYSPKYYEYLTRSKDAQDEHFRRNVRFFAQTAVQNVTMMGTLAIISIVNNRNSGQTGWNIAAFESVILTHVNNGLALILFNPEVRRLFIGKTKSENSTAVEQIAVDQTTIGMVPDDNVQ</sequence>
<dbReference type="CDD" id="cd00637">
    <property type="entry name" value="7tm_classA_rhodopsin-like"/>
    <property type="match status" value="1"/>
</dbReference>
<keyword evidence="1" id="KW-0812">Transmembrane</keyword>
<dbReference type="Pfam" id="PF10328">
    <property type="entry name" value="7TM_GPCR_Srx"/>
    <property type="match status" value="1"/>
</dbReference>
<dbReference type="PANTHER" id="PTHR23017">
    <property type="entry name" value="SERPENTINE RECEPTOR, CLASS X"/>
    <property type="match status" value="1"/>
</dbReference>
<dbReference type="EMBL" id="JAUCMV010000004">
    <property type="protein sequence ID" value="KAK0401478.1"/>
    <property type="molecule type" value="Genomic_DNA"/>
</dbReference>
<evidence type="ECO:0000313" key="3">
    <source>
        <dbReference type="EMBL" id="KAK0401478.1"/>
    </source>
</evidence>